<keyword evidence="1" id="KW-0229">DNA integration</keyword>
<dbReference type="PROSITE" id="PS51900">
    <property type="entry name" value="CB"/>
    <property type="match status" value="1"/>
</dbReference>
<protein>
    <submittedName>
        <fullName evidence="7">Tyrosine-type recombinase/integrase</fullName>
    </submittedName>
</protein>
<feature type="domain" description="Tyr recombinase" evidence="5">
    <location>
        <begin position="194"/>
        <end position="402"/>
    </location>
</feature>
<evidence type="ECO:0000259" key="5">
    <source>
        <dbReference type="PROSITE" id="PS51898"/>
    </source>
</evidence>
<organism evidence="7 8">
    <name type="scientific">Alteromonas genovensis</name>
    <dbReference type="NCBI Taxonomy" id="471225"/>
    <lineage>
        <taxon>Bacteria</taxon>
        <taxon>Pseudomonadati</taxon>
        <taxon>Pseudomonadota</taxon>
        <taxon>Gammaproteobacteria</taxon>
        <taxon>Alteromonadales</taxon>
        <taxon>Alteromonadaceae</taxon>
        <taxon>Alteromonas/Salinimonas group</taxon>
        <taxon>Alteromonas</taxon>
    </lineage>
</organism>
<keyword evidence="3" id="KW-0233">DNA recombination</keyword>
<evidence type="ECO:0000256" key="1">
    <source>
        <dbReference type="ARBA" id="ARBA00022908"/>
    </source>
</evidence>
<evidence type="ECO:0000256" key="4">
    <source>
        <dbReference type="PROSITE-ProRule" id="PRU01248"/>
    </source>
</evidence>
<dbReference type="AlphaFoldDB" id="A0A6N9TGZ5"/>
<dbReference type="InterPro" id="IPR011010">
    <property type="entry name" value="DNA_brk_join_enz"/>
</dbReference>
<dbReference type="Gene3D" id="1.10.443.10">
    <property type="entry name" value="Intergrase catalytic core"/>
    <property type="match status" value="1"/>
</dbReference>
<dbReference type="GO" id="GO:0006310">
    <property type="term" value="P:DNA recombination"/>
    <property type="evidence" value="ECO:0007669"/>
    <property type="project" value="UniProtKB-KW"/>
</dbReference>
<dbReference type="RefSeq" id="WP_163105728.1">
    <property type="nucleotide sequence ID" value="NZ_JAAAWO010000003.1"/>
</dbReference>
<dbReference type="SUPFAM" id="SSF56349">
    <property type="entry name" value="DNA breaking-rejoining enzymes"/>
    <property type="match status" value="1"/>
</dbReference>
<dbReference type="Gene3D" id="1.10.150.130">
    <property type="match status" value="1"/>
</dbReference>
<dbReference type="InterPro" id="IPR002104">
    <property type="entry name" value="Integrase_catalytic"/>
</dbReference>
<reference evidence="7 8" key="1">
    <citation type="submission" date="2020-01" db="EMBL/GenBank/DDBJ databases">
        <title>Genomes of bacteria type strains.</title>
        <authorList>
            <person name="Chen J."/>
            <person name="Zhu S."/>
            <person name="Yang J."/>
        </authorList>
    </citation>
    <scope>NUCLEOTIDE SEQUENCE [LARGE SCALE GENOMIC DNA]</scope>
    <source>
        <strain evidence="7 8">LMG 24078</strain>
    </source>
</reference>
<dbReference type="CDD" id="cd01189">
    <property type="entry name" value="INT_ICEBs1_C_like"/>
    <property type="match status" value="1"/>
</dbReference>
<dbReference type="GO" id="GO:0003677">
    <property type="term" value="F:DNA binding"/>
    <property type="evidence" value="ECO:0007669"/>
    <property type="project" value="UniProtKB-UniRule"/>
</dbReference>
<feature type="domain" description="Core-binding (CB)" evidence="6">
    <location>
        <begin position="87"/>
        <end position="168"/>
    </location>
</feature>
<dbReference type="PANTHER" id="PTHR30349:SF36">
    <property type="entry name" value="PROPHAGE INTEGRASE INTR-RELATED"/>
    <property type="match status" value="1"/>
</dbReference>
<dbReference type="InterPro" id="IPR004107">
    <property type="entry name" value="Integrase_SAM-like_N"/>
</dbReference>
<dbReference type="Pfam" id="PF00589">
    <property type="entry name" value="Phage_integrase"/>
    <property type="match status" value="1"/>
</dbReference>
<evidence type="ECO:0000256" key="2">
    <source>
        <dbReference type="ARBA" id="ARBA00023125"/>
    </source>
</evidence>
<proteinExistence type="predicted"/>
<gene>
    <name evidence="7" type="ORF">GTQ48_06595</name>
</gene>
<evidence type="ECO:0000256" key="3">
    <source>
        <dbReference type="ARBA" id="ARBA00023172"/>
    </source>
</evidence>
<dbReference type="InterPro" id="IPR044068">
    <property type="entry name" value="CB"/>
</dbReference>
<name>A0A6N9TGZ5_9ALTE</name>
<dbReference type="InterPro" id="IPR013762">
    <property type="entry name" value="Integrase-like_cat_sf"/>
</dbReference>
<dbReference type="InterPro" id="IPR050090">
    <property type="entry name" value="Tyrosine_recombinase_XerCD"/>
</dbReference>
<accession>A0A6N9TGZ5</accession>
<dbReference type="PROSITE" id="PS51898">
    <property type="entry name" value="TYR_RECOMBINASE"/>
    <property type="match status" value="1"/>
</dbReference>
<keyword evidence="2 4" id="KW-0238">DNA-binding</keyword>
<dbReference type="EMBL" id="JAAAWO010000003">
    <property type="protein sequence ID" value="NDW15186.1"/>
    <property type="molecule type" value="Genomic_DNA"/>
</dbReference>
<comment type="caution">
    <text evidence="7">The sequence shown here is derived from an EMBL/GenBank/DDBJ whole genome shotgun (WGS) entry which is preliminary data.</text>
</comment>
<sequence>MKLSVKAAKAFCKANDIKNLDIRSTTSIRLLIRADKKLYRIPATDIDTSKTGLFKAAELVKEYKQLAKYNFNKFLLLTSATNRLDKFDMANYINTFLEIKRHKLASCTYKNYVRKIRKHIKPKFESVCVTEISPLDIEKWVAIELAYLSDKTIKELVSLLSQIITIAQLEGVIDKHPIASLTTSRVLKLKASLSQPDPFTQPEIRRIALTETPRKSEQNMVLFNCYAGLRLSELMALAWEDIDFDRNIIHVQRAVVERDYKTPKTESSIRIVELLPKAREILMRQKMLRPSPISNISVTQPDNRSQKQQEVTFVFFDSRTGLALSHDNQFRNVTYKKLLVKSGVRVRGINQTRHTYASHLISAGLPLAWVARQMGHNSIKMIEKHYSKWLLTNNEDMLAMASSAF</sequence>
<dbReference type="InterPro" id="IPR010998">
    <property type="entry name" value="Integrase_recombinase_N"/>
</dbReference>
<evidence type="ECO:0000259" key="6">
    <source>
        <dbReference type="PROSITE" id="PS51900"/>
    </source>
</evidence>
<dbReference type="PANTHER" id="PTHR30349">
    <property type="entry name" value="PHAGE INTEGRASE-RELATED"/>
    <property type="match status" value="1"/>
</dbReference>
<dbReference type="Pfam" id="PF14659">
    <property type="entry name" value="Phage_int_SAM_3"/>
    <property type="match status" value="1"/>
</dbReference>
<dbReference type="Proteomes" id="UP000471381">
    <property type="component" value="Unassembled WGS sequence"/>
</dbReference>
<keyword evidence="8" id="KW-1185">Reference proteome</keyword>
<dbReference type="GO" id="GO:0015074">
    <property type="term" value="P:DNA integration"/>
    <property type="evidence" value="ECO:0007669"/>
    <property type="project" value="UniProtKB-KW"/>
</dbReference>
<evidence type="ECO:0000313" key="7">
    <source>
        <dbReference type="EMBL" id="NDW15186.1"/>
    </source>
</evidence>
<evidence type="ECO:0000313" key="8">
    <source>
        <dbReference type="Proteomes" id="UP000471381"/>
    </source>
</evidence>